<proteinExistence type="predicted"/>
<keyword evidence="1" id="KW-1133">Transmembrane helix</keyword>
<evidence type="ECO:0000313" key="2">
    <source>
        <dbReference type="EMBL" id="GHK51344.1"/>
    </source>
</evidence>
<dbReference type="AlphaFoldDB" id="A0A919LR22"/>
<evidence type="ECO:0000313" key="3">
    <source>
        <dbReference type="Proteomes" id="UP000655094"/>
    </source>
</evidence>
<evidence type="ECO:0008006" key="4">
    <source>
        <dbReference type="Google" id="ProtNLM"/>
    </source>
</evidence>
<dbReference type="Proteomes" id="UP000655094">
    <property type="component" value="Unassembled WGS sequence"/>
</dbReference>
<feature type="transmembrane region" description="Helical" evidence="1">
    <location>
        <begin position="49"/>
        <end position="70"/>
    </location>
</feature>
<dbReference type="SUPFAM" id="SSF103473">
    <property type="entry name" value="MFS general substrate transporter"/>
    <property type="match status" value="1"/>
</dbReference>
<dbReference type="InterPro" id="IPR036259">
    <property type="entry name" value="MFS_trans_sf"/>
</dbReference>
<organism evidence="2 3">
    <name type="scientific">Klebsiella pneumoniae</name>
    <dbReference type="NCBI Taxonomy" id="573"/>
    <lineage>
        <taxon>Bacteria</taxon>
        <taxon>Pseudomonadati</taxon>
        <taxon>Pseudomonadota</taxon>
        <taxon>Gammaproteobacteria</taxon>
        <taxon>Enterobacterales</taxon>
        <taxon>Enterobacteriaceae</taxon>
        <taxon>Klebsiella/Raoultella group</taxon>
        <taxon>Klebsiella</taxon>
        <taxon>Klebsiella pneumoniae complex</taxon>
    </lineage>
</organism>
<comment type="caution">
    <text evidence="2">The sequence shown here is derived from an EMBL/GenBank/DDBJ whole genome shotgun (WGS) entry which is preliminary data.</text>
</comment>
<feature type="transmembrane region" description="Helical" evidence="1">
    <location>
        <begin position="12"/>
        <end position="29"/>
    </location>
</feature>
<keyword evidence="1" id="KW-0472">Membrane</keyword>
<dbReference type="EMBL" id="BNFF01000001">
    <property type="protein sequence ID" value="GHK51344.1"/>
    <property type="molecule type" value="Genomic_DNA"/>
</dbReference>
<name>A0A919LR22_KLEPN</name>
<protein>
    <recommendedName>
        <fullName evidence="4">Methyl viologen resistance protein SmvA</fullName>
    </recommendedName>
</protein>
<keyword evidence="1" id="KW-0812">Transmembrane</keyword>
<gene>
    <name evidence="2" type="ORF">KPZU09_10800</name>
</gene>
<dbReference type="Gene3D" id="1.20.1250.20">
    <property type="entry name" value="MFS general substrate transporter like domains"/>
    <property type="match status" value="1"/>
</dbReference>
<evidence type="ECO:0000256" key="1">
    <source>
        <dbReference type="SAM" id="Phobius"/>
    </source>
</evidence>
<sequence>MVDMRLFTHRIILSGVMMAMTALITLVGFELLMAQELQFVHQKTPFEAGIFMLPVMVASGFSGPIAGLLVSRLGLREVATGGMLLSAFSFRRR</sequence>
<accession>A0A919LR22</accession>
<reference evidence="2" key="1">
    <citation type="submission" date="2020-10" db="EMBL/GenBank/DDBJ databases">
        <title>Genome Sequence of ESBL Producing Zambian Clinical Strains.</title>
        <authorList>
            <person name="Shawa M."/>
            <person name="Furuta Y."/>
            <person name="Simbotwe M."/>
            <person name="Mulenga E."/>
            <person name="Mubanga M."/>
            <person name="Mulenga G."/>
            <person name="Kaile C."/>
            <person name="Zorigt T."/>
            <person name="Hang'ombe B."/>
            <person name="Higashi H."/>
        </authorList>
    </citation>
    <scope>NUCLEOTIDE SEQUENCE</scope>
    <source>
        <strain evidence="2">Zam_UTH_09</strain>
    </source>
</reference>